<gene>
    <name evidence="10" type="ORF">DGYR_LOCUS9537</name>
</gene>
<keyword evidence="5" id="KW-0862">Zinc</keyword>
<protein>
    <submittedName>
        <fullName evidence="10">DgyrCDS10104</fullName>
    </submittedName>
</protein>
<dbReference type="SUPFAM" id="SSF57667">
    <property type="entry name" value="beta-beta-alpha zinc fingers"/>
    <property type="match status" value="2"/>
</dbReference>
<comment type="subcellular location">
    <subcellularLocation>
        <location evidence="1">Nucleus</location>
    </subcellularLocation>
</comment>
<dbReference type="GO" id="GO:0005634">
    <property type="term" value="C:nucleus"/>
    <property type="evidence" value="ECO:0007669"/>
    <property type="project" value="UniProtKB-SubCell"/>
</dbReference>
<evidence type="ECO:0000313" key="10">
    <source>
        <dbReference type="EMBL" id="CAD5121607.1"/>
    </source>
</evidence>
<feature type="domain" description="C2H2-type" evidence="9">
    <location>
        <begin position="543"/>
        <end position="570"/>
    </location>
</feature>
<dbReference type="GO" id="GO:0008270">
    <property type="term" value="F:zinc ion binding"/>
    <property type="evidence" value="ECO:0007669"/>
    <property type="project" value="UniProtKB-KW"/>
</dbReference>
<evidence type="ECO:0000256" key="4">
    <source>
        <dbReference type="ARBA" id="ARBA00022771"/>
    </source>
</evidence>
<dbReference type="AlphaFoldDB" id="A0A7I8VZ43"/>
<dbReference type="Proteomes" id="UP000549394">
    <property type="component" value="Unassembled WGS sequence"/>
</dbReference>
<keyword evidence="2" id="KW-0479">Metal-binding</keyword>
<keyword evidence="3" id="KW-0677">Repeat</keyword>
<name>A0A7I8VZ43_9ANNE</name>
<accession>A0A7I8VZ43</accession>
<dbReference type="PANTHER" id="PTHR24394">
    <property type="entry name" value="ZINC FINGER PROTEIN"/>
    <property type="match status" value="1"/>
</dbReference>
<dbReference type="InterPro" id="IPR036236">
    <property type="entry name" value="Znf_C2H2_sf"/>
</dbReference>
<feature type="domain" description="C2H2-type" evidence="9">
    <location>
        <begin position="513"/>
        <end position="542"/>
    </location>
</feature>
<comment type="caution">
    <text evidence="10">The sequence shown here is derived from an EMBL/GenBank/DDBJ whole genome shotgun (WGS) entry which is preliminary data.</text>
</comment>
<dbReference type="PROSITE" id="PS50157">
    <property type="entry name" value="ZINC_FINGER_C2H2_2"/>
    <property type="match status" value="4"/>
</dbReference>
<feature type="domain" description="C2H2-type" evidence="9">
    <location>
        <begin position="599"/>
        <end position="623"/>
    </location>
</feature>
<dbReference type="PROSITE" id="PS00028">
    <property type="entry name" value="ZINC_FINGER_C2H2_1"/>
    <property type="match status" value="3"/>
</dbReference>
<proteinExistence type="predicted"/>
<dbReference type="SMART" id="SM00355">
    <property type="entry name" value="ZnF_C2H2"/>
    <property type="match status" value="4"/>
</dbReference>
<feature type="region of interest" description="Disordered" evidence="8">
    <location>
        <begin position="1"/>
        <end position="21"/>
    </location>
</feature>
<evidence type="ECO:0000256" key="1">
    <source>
        <dbReference type="ARBA" id="ARBA00004123"/>
    </source>
</evidence>
<evidence type="ECO:0000256" key="2">
    <source>
        <dbReference type="ARBA" id="ARBA00022723"/>
    </source>
</evidence>
<evidence type="ECO:0000259" key="9">
    <source>
        <dbReference type="PROSITE" id="PS50157"/>
    </source>
</evidence>
<sequence>MNDLTNGKELLNRQTTDEKKSAYSEIAKIVVDAAVDECSKQQNEDNHSVERIDDKNLEKEEKEVKENEKSPSISESSLTLAFKEHDINLTKSQKESKRVEILEKSKHVFNLLTSSETRENEAAIKKYSNKIEEGTLSWAEAYQKICRTMNIPCLIIDGYLRNNKFKIGEDTEDNIKNFKHQWNIVKLDRRDYCLVDSQLGAQEEPKIKLEEDSESGRGSPTPALDVLAHVASVTLHQDGVGGKCISRRQAGSLETLTFEQLKRVSEKSLVALFTETTANELSKQYWSHCRLLPDCNVSYNSFGGDAKAKSLVKQHLLEHIVNLSKNPEAANMTFEPIAVRKRRESETRKCRKQKPKSPRAKVKFEEEDHGCEIIEDDIDMDITCHDHSYTVINNSVRNIPDVQQTVEIYDTEAPQDGPEVTVDSMESNSIQYVTVEQQDNANVVHVVVEQEQTKREIYPPMPKYEVGRSRTIVEIDDEDIDNLDDVLEGSEEWTRRMALRCMRDLRNKKDTDFVCRICKPEKRFTASATLLYHYRSHAKIKPFICLICNSAFTRQHSLNYHMLIHNNQSRFTCQECGRKFRHPSHFREHKRRHTGETPFECEDCGSKFKTRNTFKRHLKTRHSKILTPHGVIGSSNEVENYEVEDGIAVLTTSNC</sequence>
<dbReference type="Pfam" id="PF00096">
    <property type="entry name" value="zf-C2H2"/>
    <property type="match status" value="3"/>
</dbReference>
<evidence type="ECO:0000256" key="8">
    <source>
        <dbReference type="SAM" id="MobiDB-lite"/>
    </source>
</evidence>
<dbReference type="PANTHER" id="PTHR24394:SF44">
    <property type="entry name" value="ZINC FINGER PROTEIN 271-LIKE"/>
    <property type="match status" value="1"/>
</dbReference>
<evidence type="ECO:0000256" key="5">
    <source>
        <dbReference type="ARBA" id="ARBA00022833"/>
    </source>
</evidence>
<keyword evidence="6" id="KW-0539">Nucleus</keyword>
<feature type="region of interest" description="Disordered" evidence="8">
    <location>
        <begin position="39"/>
        <end position="77"/>
    </location>
</feature>
<dbReference type="OrthoDB" id="3533395at2759"/>
<dbReference type="InterPro" id="IPR013087">
    <property type="entry name" value="Znf_C2H2_type"/>
</dbReference>
<dbReference type="FunFam" id="3.30.160.60:FF:000340">
    <property type="entry name" value="zinc finger protein 473 isoform X1"/>
    <property type="match status" value="1"/>
</dbReference>
<feature type="domain" description="C2H2-type" evidence="9">
    <location>
        <begin position="571"/>
        <end position="598"/>
    </location>
</feature>
<dbReference type="Gene3D" id="3.30.160.60">
    <property type="entry name" value="Classic Zinc Finger"/>
    <property type="match status" value="3"/>
</dbReference>
<evidence type="ECO:0000256" key="7">
    <source>
        <dbReference type="PROSITE-ProRule" id="PRU00042"/>
    </source>
</evidence>
<keyword evidence="4 7" id="KW-0863">Zinc-finger</keyword>
<dbReference type="EMBL" id="CAJFCJ010000014">
    <property type="protein sequence ID" value="CAD5121607.1"/>
    <property type="molecule type" value="Genomic_DNA"/>
</dbReference>
<reference evidence="10 11" key="1">
    <citation type="submission" date="2020-08" db="EMBL/GenBank/DDBJ databases">
        <authorList>
            <person name="Hejnol A."/>
        </authorList>
    </citation>
    <scope>NUCLEOTIDE SEQUENCE [LARGE SCALE GENOMIC DNA]</scope>
</reference>
<evidence type="ECO:0000256" key="3">
    <source>
        <dbReference type="ARBA" id="ARBA00022737"/>
    </source>
</evidence>
<evidence type="ECO:0000256" key="6">
    <source>
        <dbReference type="ARBA" id="ARBA00023242"/>
    </source>
</evidence>
<keyword evidence="11" id="KW-1185">Reference proteome</keyword>
<feature type="compositionally biased region" description="Basic and acidic residues" evidence="8">
    <location>
        <begin position="39"/>
        <end position="69"/>
    </location>
</feature>
<evidence type="ECO:0000313" key="11">
    <source>
        <dbReference type="Proteomes" id="UP000549394"/>
    </source>
</evidence>
<dbReference type="FunFam" id="3.30.160.60:FF:000446">
    <property type="entry name" value="Zinc finger protein"/>
    <property type="match status" value="1"/>
</dbReference>
<organism evidence="10 11">
    <name type="scientific">Dimorphilus gyrociliatus</name>
    <dbReference type="NCBI Taxonomy" id="2664684"/>
    <lineage>
        <taxon>Eukaryota</taxon>
        <taxon>Metazoa</taxon>
        <taxon>Spiralia</taxon>
        <taxon>Lophotrochozoa</taxon>
        <taxon>Annelida</taxon>
        <taxon>Polychaeta</taxon>
        <taxon>Polychaeta incertae sedis</taxon>
        <taxon>Dinophilidae</taxon>
        <taxon>Dimorphilus</taxon>
    </lineage>
</organism>
<dbReference type="GO" id="GO:0000981">
    <property type="term" value="F:DNA-binding transcription factor activity, RNA polymerase II-specific"/>
    <property type="evidence" value="ECO:0007669"/>
    <property type="project" value="TreeGrafter"/>
</dbReference>